<evidence type="ECO:0000313" key="2">
    <source>
        <dbReference type="Proteomes" id="UP000315724"/>
    </source>
</evidence>
<dbReference type="NCBIfam" id="TIGR04137">
    <property type="entry name" value="Chlam_Ver_rRNA"/>
    <property type="match status" value="1"/>
</dbReference>
<gene>
    <name evidence="1" type="ORF">Mal48_06440</name>
</gene>
<organism evidence="1 2">
    <name type="scientific">Thalassoglobus polymorphus</name>
    <dbReference type="NCBI Taxonomy" id="2527994"/>
    <lineage>
        <taxon>Bacteria</taxon>
        <taxon>Pseudomonadati</taxon>
        <taxon>Planctomycetota</taxon>
        <taxon>Planctomycetia</taxon>
        <taxon>Planctomycetales</taxon>
        <taxon>Planctomycetaceae</taxon>
        <taxon>Thalassoglobus</taxon>
    </lineage>
</organism>
<dbReference type="RefSeq" id="WP_145195943.1">
    <property type="nucleotide sequence ID" value="NZ_CP036267.1"/>
</dbReference>
<evidence type="ECO:0000313" key="1">
    <source>
        <dbReference type="EMBL" id="QDT31411.1"/>
    </source>
</evidence>
<keyword evidence="2" id="KW-1185">Reference proteome</keyword>
<dbReference type="OrthoDB" id="291303at2"/>
<dbReference type="KEGG" id="tpol:Mal48_06440"/>
<dbReference type="AlphaFoldDB" id="A0A517QIF9"/>
<sequence>MSVDKSLKGGGRLARSRNVLKRAERIEKLKELDRWVDNQSPYGLPKVRILKVATGKKKKKKTDDDD</sequence>
<dbReference type="EMBL" id="CP036267">
    <property type="protein sequence ID" value="QDT31411.1"/>
    <property type="molecule type" value="Genomic_DNA"/>
</dbReference>
<evidence type="ECO:0008006" key="3">
    <source>
        <dbReference type="Google" id="ProtNLM"/>
    </source>
</evidence>
<name>A0A517QIF9_9PLAN</name>
<accession>A0A517QIF9</accession>
<dbReference type="InterPro" id="IPR026405">
    <property type="entry name" value="Chlam/Ver/Plancto_rRNA"/>
</dbReference>
<proteinExistence type="predicted"/>
<reference evidence="1 2" key="1">
    <citation type="submission" date="2019-02" db="EMBL/GenBank/DDBJ databases">
        <title>Deep-cultivation of Planctomycetes and their phenomic and genomic characterization uncovers novel biology.</title>
        <authorList>
            <person name="Wiegand S."/>
            <person name="Jogler M."/>
            <person name="Boedeker C."/>
            <person name="Pinto D."/>
            <person name="Vollmers J."/>
            <person name="Rivas-Marin E."/>
            <person name="Kohn T."/>
            <person name="Peeters S.H."/>
            <person name="Heuer A."/>
            <person name="Rast P."/>
            <person name="Oberbeckmann S."/>
            <person name="Bunk B."/>
            <person name="Jeske O."/>
            <person name="Meyerdierks A."/>
            <person name="Storesund J.E."/>
            <person name="Kallscheuer N."/>
            <person name="Luecker S."/>
            <person name="Lage O.M."/>
            <person name="Pohl T."/>
            <person name="Merkel B.J."/>
            <person name="Hornburger P."/>
            <person name="Mueller R.-W."/>
            <person name="Bruemmer F."/>
            <person name="Labrenz M."/>
            <person name="Spormann A.M."/>
            <person name="Op den Camp H."/>
            <person name="Overmann J."/>
            <person name="Amann R."/>
            <person name="Jetten M.S.M."/>
            <person name="Mascher T."/>
            <person name="Medema M.H."/>
            <person name="Devos D.P."/>
            <person name="Kaster A.-K."/>
            <person name="Ovreas L."/>
            <person name="Rohde M."/>
            <person name="Galperin M.Y."/>
            <person name="Jogler C."/>
        </authorList>
    </citation>
    <scope>NUCLEOTIDE SEQUENCE [LARGE SCALE GENOMIC DNA]</scope>
    <source>
        <strain evidence="1 2">Mal48</strain>
    </source>
</reference>
<dbReference type="Proteomes" id="UP000315724">
    <property type="component" value="Chromosome"/>
</dbReference>
<protein>
    <recommendedName>
        <fullName evidence="3">Small basic protein</fullName>
    </recommendedName>
</protein>